<accession>A0A1Q9DHF7</accession>
<dbReference type="EMBL" id="LSRX01000535">
    <property type="protein sequence ID" value="OLP94605.1"/>
    <property type="molecule type" value="Genomic_DNA"/>
</dbReference>
<dbReference type="OrthoDB" id="434133at2759"/>
<organism evidence="1 2">
    <name type="scientific">Symbiodinium microadriaticum</name>
    <name type="common">Dinoflagellate</name>
    <name type="synonym">Zooxanthella microadriatica</name>
    <dbReference type="NCBI Taxonomy" id="2951"/>
    <lineage>
        <taxon>Eukaryota</taxon>
        <taxon>Sar</taxon>
        <taxon>Alveolata</taxon>
        <taxon>Dinophyceae</taxon>
        <taxon>Suessiales</taxon>
        <taxon>Symbiodiniaceae</taxon>
        <taxon>Symbiodinium</taxon>
    </lineage>
</organism>
<comment type="caution">
    <text evidence="1">The sequence shown here is derived from an EMBL/GenBank/DDBJ whole genome shotgun (WGS) entry which is preliminary data.</text>
</comment>
<name>A0A1Q9DHF7_SYMMI</name>
<gene>
    <name evidence="1" type="ORF">AK812_SmicGene23331</name>
</gene>
<keyword evidence="2" id="KW-1185">Reference proteome</keyword>
<evidence type="ECO:0000313" key="1">
    <source>
        <dbReference type="EMBL" id="OLP94605.1"/>
    </source>
</evidence>
<evidence type="ECO:0000313" key="2">
    <source>
        <dbReference type="Proteomes" id="UP000186817"/>
    </source>
</evidence>
<protein>
    <submittedName>
        <fullName evidence="1">Uncharacterized protein</fullName>
    </submittedName>
</protein>
<dbReference type="AlphaFoldDB" id="A0A1Q9DHF7"/>
<sequence>METSAGHQNEQALFVFTAAMPSMCWQELVERRPSQGIPQPPLLQDPFRPGFLGDRPIWWMPEGGLLGPRHPAWGQVAPGRSGGMMPRFDVIGPGEPDPDHFVPGGVPGFPGSGGLPTFHGGRPGGRGSGMDPDGVFFM</sequence>
<dbReference type="Proteomes" id="UP000186817">
    <property type="component" value="Unassembled WGS sequence"/>
</dbReference>
<reference evidence="1 2" key="1">
    <citation type="submission" date="2016-02" db="EMBL/GenBank/DDBJ databases">
        <title>Genome analysis of coral dinoflagellate symbionts highlights evolutionary adaptations to a symbiotic lifestyle.</title>
        <authorList>
            <person name="Aranda M."/>
            <person name="Li Y."/>
            <person name="Liew Y.J."/>
            <person name="Baumgarten S."/>
            <person name="Simakov O."/>
            <person name="Wilson M."/>
            <person name="Piel J."/>
            <person name="Ashoor H."/>
            <person name="Bougouffa S."/>
            <person name="Bajic V.B."/>
            <person name="Ryu T."/>
            <person name="Ravasi T."/>
            <person name="Bayer T."/>
            <person name="Micklem G."/>
            <person name="Kim H."/>
            <person name="Bhak J."/>
            <person name="Lajeunesse T.C."/>
            <person name="Voolstra C.R."/>
        </authorList>
    </citation>
    <scope>NUCLEOTIDE SEQUENCE [LARGE SCALE GENOMIC DNA]</scope>
    <source>
        <strain evidence="1 2">CCMP2467</strain>
    </source>
</reference>
<proteinExistence type="predicted"/>